<dbReference type="RefSeq" id="WP_139941044.1">
    <property type="nucleotide sequence ID" value="NZ_JBHSYP010000006.1"/>
</dbReference>
<evidence type="ECO:0000256" key="1">
    <source>
        <dbReference type="ARBA" id="ARBA00022553"/>
    </source>
</evidence>
<evidence type="ECO:0000256" key="2">
    <source>
        <dbReference type="PROSITE-ProRule" id="PRU00169"/>
    </source>
</evidence>
<dbReference type="InterPro" id="IPR001789">
    <property type="entry name" value="Sig_transdc_resp-reg_receiver"/>
</dbReference>
<dbReference type="CDD" id="cd00156">
    <property type="entry name" value="REC"/>
    <property type="match status" value="1"/>
</dbReference>
<gene>
    <name evidence="4" type="ORF">FIV46_11345</name>
</gene>
<evidence type="ECO:0000259" key="3">
    <source>
        <dbReference type="PROSITE" id="PS50110"/>
    </source>
</evidence>
<name>A0A501PH95_9PROT</name>
<organism evidence="4 5">
    <name type="scientific">Emcibacter nanhaiensis</name>
    <dbReference type="NCBI Taxonomy" id="1505037"/>
    <lineage>
        <taxon>Bacteria</taxon>
        <taxon>Pseudomonadati</taxon>
        <taxon>Pseudomonadota</taxon>
        <taxon>Alphaproteobacteria</taxon>
        <taxon>Emcibacterales</taxon>
        <taxon>Emcibacteraceae</taxon>
        <taxon>Emcibacter</taxon>
    </lineage>
</organism>
<accession>A0A501PH95</accession>
<dbReference type="InterPro" id="IPR050595">
    <property type="entry name" value="Bact_response_regulator"/>
</dbReference>
<dbReference type="Proteomes" id="UP000319148">
    <property type="component" value="Unassembled WGS sequence"/>
</dbReference>
<proteinExistence type="predicted"/>
<comment type="caution">
    <text evidence="2">Lacks conserved residue(s) required for the propagation of feature annotation.</text>
</comment>
<keyword evidence="5" id="KW-1185">Reference proteome</keyword>
<keyword evidence="1" id="KW-0597">Phosphoprotein</keyword>
<dbReference type="OrthoDB" id="8439620at2"/>
<protein>
    <submittedName>
        <fullName evidence="4">Response regulator</fullName>
    </submittedName>
</protein>
<comment type="caution">
    <text evidence="4">The sequence shown here is derived from an EMBL/GenBank/DDBJ whole genome shotgun (WGS) entry which is preliminary data.</text>
</comment>
<reference evidence="5" key="1">
    <citation type="submission" date="2019-06" db="EMBL/GenBank/DDBJ databases">
        <title>The complete genome of Emcibacter congregatus ZYLT.</title>
        <authorList>
            <person name="Zhao Z."/>
        </authorList>
    </citation>
    <scope>NUCLEOTIDE SEQUENCE [LARGE SCALE GENOMIC DNA]</scope>
    <source>
        <strain evidence="5">MCCC 1A06723</strain>
    </source>
</reference>
<evidence type="ECO:0000313" key="5">
    <source>
        <dbReference type="Proteomes" id="UP000319148"/>
    </source>
</evidence>
<dbReference type="GO" id="GO:0000160">
    <property type="term" value="P:phosphorelay signal transduction system"/>
    <property type="evidence" value="ECO:0007669"/>
    <property type="project" value="InterPro"/>
</dbReference>
<evidence type="ECO:0000313" key="4">
    <source>
        <dbReference type="EMBL" id="TPD59381.1"/>
    </source>
</evidence>
<dbReference type="EMBL" id="VFIY01000014">
    <property type="protein sequence ID" value="TPD59381.1"/>
    <property type="molecule type" value="Genomic_DNA"/>
</dbReference>
<sequence>MSILSEAELENLYESEALDEARDVAGSLEVRLQQVLSGEIKGEKAKAMLAQDASNLRLKVKAVKLPGLSAICQRLDDYLWHMDEVKEENIRDLQQFSDKILGLLDGSSTPIKDVAADIQALPHHSTFEVSDVKKTDKDVTLVLPQKAAARVVERELVECGYRVSTVLDSLDAFEIILETRPDLVITTAVMPRLSGIDLACALKSMPTTKNVAVAILTSMELDHPDLKALPMSVGIIRRGEHFGNDLAEVLQRFGIT</sequence>
<dbReference type="PANTHER" id="PTHR44591:SF23">
    <property type="entry name" value="CHEY SUBFAMILY"/>
    <property type="match status" value="1"/>
</dbReference>
<dbReference type="PANTHER" id="PTHR44591">
    <property type="entry name" value="STRESS RESPONSE REGULATOR PROTEIN 1"/>
    <property type="match status" value="1"/>
</dbReference>
<dbReference type="Gene3D" id="3.40.50.2300">
    <property type="match status" value="1"/>
</dbReference>
<dbReference type="AlphaFoldDB" id="A0A501PH95"/>
<dbReference type="InterPro" id="IPR011006">
    <property type="entry name" value="CheY-like_superfamily"/>
</dbReference>
<feature type="domain" description="Response regulatory" evidence="3">
    <location>
        <begin position="138"/>
        <end position="256"/>
    </location>
</feature>
<dbReference type="SUPFAM" id="SSF52172">
    <property type="entry name" value="CheY-like"/>
    <property type="match status" value="1"/>
</dbReference>
<dbReference type="PROSITE" id="PS50110">
    <property type="entry name" value="RESPONSE_REGULATORY"/>
    <property type="match status" value="1"/>
</dbReference>